<feature type="non-terminal residue" evidence="2">
    <location>
        <position position="1"/>
    </location>
</feature>
<evidence type="ECO:0000313" key="3">
    <source>
        <dbReference type="Proteomes" id="UP000003465"/>
    </source>
</evidence>
<comment type="caution">
    <text evidence="2">The sequence shown here is derived from an EMBL/GenBank/DDBJ whole genome shotgun (WGS) entry which is preliminary data.</text>
</comment>
<dbReference type="InterPro" id="IPR002053">
    <property type="entry name" value="Glyco_hydro_25"/>
</dbReference>
<dbReference type="Gene3D" id="3.20.20.80">
    <property type="entry name" value="Glycosidases"/>
    <property type="match status" value="1"/>
</dbReference>
<accession>A0A656GJE4</accession>
<dbReference type="SUPFAM" id="SSF51445">
    <property type="entry name" value="(Trans)glycosidases"/>
    <property type="match status" value="1"/>
</dbReference>
<organism evidence="2 3">
    <name type="scientific">Pseudomonas amygdali pv. mori str. 301020</name>
    <dbReference type="NCBI Taxonomy" id="629261"/>
    <lineage>
        <taxon>Bacteria</taxon>
        <taxon>Pseudomonadati</taxon>
        <taxon>Pseudomonadota</taxon>
        <taxon>Gammaproteobacteria</taxon>
        <taxon>Pseudomonadales</taxon>
        <taxon>Pseudomonadaceae</taxon>
        <taxon>Pseudomonas</taxon>
        <taxon>Pseudomonas amygdali</taxon>
    </lineage>
</organism>
<evidence type="ECO:0000313" key="2">
    <source>
        <dbReference type="EMBL" id="EGH25923.1"/>
    </source>
</evidence>
<sequence length="74" mass="8484">KKGIDLSHFQGDIDFKKVFEAGIEYAFIKSTEGATVQDNKYHVSYVTLESLELKRGHIITFVRSAARRKHNEIT</sequence>
<dbReference type="GO" id="GO:0009253">
    <property type="term" value="P:peptidoglycan catabolic process"/>
    <property type="evidence" value="ECO:0007669"/>
    <property type="project" value="InterPro"/>
</dbReference>
<proteinExistence type="inferred from homology"/>
<evidence type="ECO:0000256" key="1">
    <source>
        <dbReference type="ARBA" id="ARBA00010646"/>
    </source>
</evidence>
<dbReference type="EMBL" id="AEAG01001726">
    <property type="protein sequence ID" value="EGH25923.1"/>
    <property type="molecule type" value="Genomic_DNA"/>
</dbReference>
<keyword evidence="2" id="KW-0378">Hydrolase</keyword>
<dbReference type="GO" id="GO:0016998">
    <property type="term" value="P:cell wall macromolecule catabolic process"/>
    <property type="evidence" value="ECO:0007669"/>
    <property type="project" value="InterPro"/>
</dbReference>
<dbReference type="Pfam" id="PF01183">
    <property type="entry name" value="Glyco_hydro_25"/>
    <property type="match status" value="1"/>
</dbReference>
<gene>
    <name evidence="2" type="ORF">PSYMO_32699</name>
</gene>
<protein>
    <submittedName>
        <fullName evidence="2">Glycosyl hydrolase family protein</fullName>
    </submittedName>
</protein>
<dbReference type="InterPro" id="IPR017853">
    <property type="entry name" value="GH"/>
</dbReference>
<reference evidence="2 3" key="1">
    <citation type="journal article" date="2011" name="PLoS Pathog.">
        <title>Dynamic evolution of pathogenicity revealed by sequencing and comparative genomics of 19 Pseudomonas syringae isolates.</title>
        <authorList>
            <person name="Baltrus D.A."/>
            <person name="Nishimura M.T."/>
            <person name="Romanchuk A."/>
            <person name="Chang J.H."/>
            <person name="Mukhtar M.S."/>
            <person name="Cherkis K."/>
            <person name="Roach J."/>
            <person name="Grant S.R."/>
            <person name="Jones C.D."/>
            <person name="Dangl J.L."/>
        </authorList>
    </citation>
    <scope>NUCLEOTIDE SEQUENCE [LARGE SCALE GENOMIC DNA]</scope>
    <source>
        <strain evidence="2 3">301020</strain>
    </source>
</reference>
<dbReference type="AlphaFoldDB" id="A0A656GJE4"/>
<dbReference type="PROSITE" id="PS51904">
    <property type="entry name" value="GLYCOSYL_HYDROL_F25_2"/>
    <property type="match status" value="1"/>
</dbReference>
<name>A0A656GJE4_PSEA0</name>
<dbReference type="GO" id="GO:0003796">
    <property type="term" value="F:lysozyme activity"/>
    <property type="evidence" value="ECO:0007669"/>
    <property type="project" value="InterPro"/>
</dbReference>
<comment type="similarity">
    <text evidence="1">Belongs to the glycosyl hydrolase 25 family.</text>
</comment>
<dbReference type="Proteomes" id="UP000003465">
    <property type="component" value="Unassembled WGS sequence"/>
</dbReference>